<organism evidence="1 2">
    <name type="scientific">Candidatus Brevifilum fermentans</name>
    <dbReference type="NCBI Taxonomy" id="1986204"/>
    <lineage>
        <taxon>Bacteria</taxon>
        <taxon>Bacillati</taxon>
        <taxon>Chloroflexota</taxon>
        <taxon>Anaerolineae</taxon>
        <taxon>Anaerolineales</taxon>
        <taxon>Anaerolineaceae</taxon>
        <taxon>Candidatus Brevifilum</taxon>
    </lineage>
</organism>
<evidence type="ECO:0008006" key="3">
    <source>
        <dbReference type="Google" id="ProtNLM"/>
    </source>
</evidence>
<proteinExistence type="predicted"/>
<accession>A0A1Y6K5S0</accession>
<dbReference type="KEGG" id="abat:CFX1CAM_1970"/>
<evidence type="ECO:0000313" key="1">
    <source>
        <dbReference type="EMBL" id="SMX55035.1"/>
    </source>
</evidence>
<evidence type="ECO:0000313" key="2">
    <source>
        <dbReference type="Proteomes" id="UP000195514"/>
    </source>
</evidence>
<dbReference type="AlphaFoldDB" id="A0A1Y6K5S0"/>
<dbReference type="Proteomes" id="UP000195514">
    <property type="component" value="Chromosome I"/>
</dbReference>
<dbReference type="RefSeq" id="WP_087862831.1">
    <property type="nucleotide sequence ID" value="NZ_LT859958.1"/>
</dbReference>
<dbReference type="OrthoDB" id="337762at2"/>
<gene>
    <name evidence="1" type="ORF">CFX1CAM_1970</name>
</gene>
<protein>
    <recommendedName>
        <fullName evidence="3">Ceramidase</fullName>
    </recommendedName>
</protein>
<sequence length="427" mass="47089">MSETGSLKVGFVRQIINPPTGILTIGFGDRFKGNRGVHDDLTATAMVLALGDQQVGIVALDLLAVHEDFTRELENFCGIPLLLCCAHTHSAPMSFSSNPLRTKVKRYAETLREKIILAVDQARGQLQPASLFWGEGNVDIAVNRRERLPDGRVEIGVNPDGPVDRRVAVIEARSEEGEVLGRVINMQCHATVMGPENLLVSADWVGAMRRQLEDASGGLTVYIQGATGDLNPKLNVGNDFENISRLGGEAYGSISEILTRLQYIQVDRLTHLRSDVMIPLQGTEGMKKPAKTYREVAKTVGLPPFLADIALEFLYPWKTRLELYQGAWAFPIQENLLDLGGLVLMSMGMEVFNQIGQEARCFFEGKAAVFGSLVNSCYGYLPTRAEYELGGYEVDMSWKIYRMPGPMPANADQLALEGLERLKTKLD</sequence>
<keyword evidence="2" id="KW-1185">Reference proteome</keyword>
<reference evidence="2" key="1">
    <citation type="submission" date="2017-05" db="EMBL/GenBank/DDBJ databases">
        <authorList>
            <person name="Kirkegaard R."/>
            <person name="Mcilroy J S."/>
        </authorList>
    </citation>
    <scope>NUCLEOTIDE SEQUENCE [LARGE SCALE GENOMIC DNA]</scope>
</reference>
<name>A0A1Y6K5S0_9CHLR</name>
<dbReference type="EMBL" id="LT859958">
    <property type="protein sequence ID" value="SMX55035.1"/>
    <property type="molecule type" value="Genomic_DNA"/>
</dbReference>